<dbReference type="Proteomes" id="UP000184529">
    <property type="component" value="Unassembled WGS sequence"/>
</dbReference>
<keyword evidence="4" id="KW-1185">Reference proteome</keyword>
<keyword evidence="1" id="KW-0238">DNA-binding</keyword>
<reference evidence="4" key="1">
    <citation type="submission" date="2016-11" db="EMBL/GenBank/DDBJ databases">
        <authorList>
            <person name="Varghese N."/>
            <person name="Submissions S."/>
        </authorList>
    </citation>
    <scope>NUCLEOTIDE SEQUENCE [LARGE SCALE GENOMIC DNA]</scope>
    <source>
        <strain evidence="4">DSM 16057</strain>
    </source>
</reference>
<proteinExistence type="predicted"/>
<feature type="domain" description="Cas12f1-like TNB" evidence="2">
    <location>
        <begin position="395"/>
        <end position="466"/>
    </location>
</feature>
<name>A0A1M6JDP7_9FIRM</name>
<organism evidence="3 4">
    <name type="scientific">Desulfofundulus thermosubterraneus DSM 16057</name>
    <dbReference type="NCBI Taxonomy" id="1121432"/>
    <lineage>
        <taxon>Bacteria</taxon>
        <taxon>Bacillati</taxon>
        <taxon>Bacillota</taxon>
        <taxon>Clostridia</taxon>
        <taxon>Eubacteriales</taxon>
        <taxon>Peptococcaceae</taxon>
        <taxon>Desulfofundulus</taxon>
    </lineage>
</organism>
<dbReference type="RefSeq" id="WP_072870184.1">
    <property type="nucleotide sequence ID" value="NZ_FQZM01000035.1"/>
</dbReference>
<accession>A0A1M6JDP7</accession>
<dbReference type="Pfam" id="PF07282">
    <property type="entry name" value="Cas12f1-like_TNB"/>
    <property type="match status" value="1"/>
</dbReference>
<dbReference type="EMBL" id="FQZM01000035">
    <property type="protein sequence ID" value="SHJ44805.1"/>
    <property type="molecule type" value="Genomic_DNA"/>
</dbReference>
<protein>
    <submittedName>
        <fullName evidence="3">Probable transposase</fullName>
    </submittedName>
</protein>
<dbReference type="InterPro" id="IPR010095">
    <property type="entry name" value="Cas12f1-like_TNB"/>
</dbReference>
<evidence type="ECO:0000313" key="4">
    <source>
        <dbReference type="Proteomes" id="UP000184529"/>
    </source>
</evidence>
<gene>
    <name evidence="3" type="ORF">SAMN02745219_02578</name>
</gene>
<evidence type="ECO:0000256" key="1">
    <source>
        <dbReference type="ARBA" id="ARBA00023125"/>
    </source>
</evidence>
<sequence>MILTTSVRLPNEFVGPVKTLVALGLKLQEQALRHYWSLEGLEKVAAHSGQIWKLLDAEMSRPEDVYIPSRPWRCILESAGRILRSQAERKRIFEHLLPFFAGGAKNAARKLYEEFKAEGNPEKFGYLLNVAEQLAEFYAGHERLPQNFFEFQRKPEPKRFTYTLAPDDGAENGQAIKYCLEGNRLAGEIKLPVVPEPRSKKDWQWLSFSIELPAELQEKLAAGGTLCAPDLRLKVKPDGELVALLDAKVDVPEEKPSGDPGRALSVDWGLRKLVTCTVVSRKGQLTPPFFVFWSGLKARLFRIRDDIKKLQKERDRYEKGTSDWKKYNRKIAAAWQKYHRVQHALAHAVSTLLVLLARAFGCRHIFVEWLVTLRGKKGRNRDLNWWVSTVVRGLLFRLLRYKAKLAGIRVFMVPPGGTSRVCPRCLGAGKHVISPGNKTEKDSGSWFVCPSCGWQADRDYAGSLNIARVGFSLARPLSYKVGGAAMPFPSRVASAEAMTFTTTLSYVRSVFFANIGCLVKLLSPDYDIVTL</sequence>
<evidence type="ECO:0000259" key="2">
    <source>
        <dbReference type="Pfam" id="PF07282"/>
    </source>
</evidence>
<dbReference type="OrthoDB" id="1551477at2"/>
<dbReference type="AlphaFoldDB" id="A0A1M6JDP7"/>
<evidence type="ECO:0000313" key="3">
    <source>
        <dbReference type="EMBL" id="SHJ44805.1"/>
    </source>
</evidence>
<dbReference type="STRING" id="1121432.SAMN02745219_02578"/>
<dbReference type="GO" id="GO:0003677">
    <property type="term" value="F:DNA binding"/>
    <property type="evidence" value="ECO:0007669"/>
    <property type="project" value="UniProtKB-KW"/>
</dbReference>